<reference evidence="2" key="1">
    <citation type="submission" date="2016-11" db="EMBL/GenBank/DDBJ databases">
        <authorList>
            <person name="Varghese N."/>
            <person name="Submissions S."/>
        </authorList>
    </citation>
    <scope>NUCLEOTIDE SEQUENCE [LARGE SCALE GENOMIC DNA]</scope>
    <source>
        <strain evidence="2">UWOS</strain>
    </source>
</reference>
<evidence type="ECO:0000313" key="2">
    <source>
        <dbReference type="Proteomes" id="UP000184275"/>
    </source>
</evidence>
<dbReference type="RefSeq" id="WP_073302181.1">
    <property type="nucleotide sequence ID" value="NZ_FRAW01000002.1"/>
</dbReference>
<dbReference type="AlphaFoldDB" id="A0A1M6QKM3"/>
<organism evidence="1 2">
    <name type="scientific">Fibrobacter intestinalis</name>
    <dbReference type="NCBI Taxonomy" id="28122"/>
    <lineage>
        <taxon>Bacteria</taxon>
        <taxon>Pseudomonadati</taxon>
        <taxon>Fibrobacterota</taxon>
        <taxon>Fibrobacteria</taxon>
        <taxon>Fibrobacterales</taxon>
        <taxon>Fibrobacteraceae</taxon>
        <taxon>Fibrobacter</taxon>
    </lineage>
</organism>
<keyword evidence="2" id="KW-1185">Reference proteome</keyword>
<accession>A0A1M6QKM3</accession>
<gene>
    <name evidence="1" type="ORF">SAMN05720469_102141</name>
</gene>
<dbReference type="Proteomes" id="UP000184275">
    <property type="component" value="Unassembled WGS sequence"/>
</dbReference>
<dbReference type="EMBL" id="FRAW01000002">
    <property type="protein sequence ID" value="SHK20824.1"/>
    <property type="molecule type" value="Genomic_DNA"/>
</dbReference>
<sequence length="67" mass="7857">MAILRWREMTVKNILVAEPSGRYGDGWMIRVDDGILRVHFCDSQAHGVEWQIFEGQIDCIRYYGILQ</sequence>
<evidence type="ECO:0000313" key="1">
    <source>
        <dbReference type="EMBL" id="SHK20824.1"/>
    </source>
</evidence>
<name>A0A1M6QKM3_9BACT</name>
<proteinExistence type="predicted"/>
<protein>
    <submittedName>
        <fullName evidence="1">Uncharacterized protein</fullName>
    </submittedName>
</protein>